<protein>
    <submittedName>
        <fullName evidence="1">Helix-turn-helix transcriptional regulator</fullName>
    </submittedName>
</protein>
<proteinExistence type="predicted"/>
<dbReference type="EMBL" id="JADOEL010000033">
    <property type="protein sequence ID" value="MBF8179773.1"/>
    <property type="molecule type" value="Genomic_DNA"/>
</dbReference>
<dbReference type="InterPro" id="IPR001387">
    <property type="entry name" value="Cro/C1-type_HTH"/>
</dbReference>
<dbReference type="CDD" id="cd00093">
    <property type="entry name" value="HTH_XRE"/>
    <property type="match status" value="1"/>
</dbReference>
<comment type="caution">
    <text evidence="1">The sequence shown here is derived from an EMBL/GenBank/DDBJ whole genome shotgun (WGS) entry which is preliminary data.</text>
</comment>
<accession>A0ABS0EZ63</accession>
<evidence type="ECO:0000313" key="2">
    <source>
        <dbReference type="Proteomes" id="UP000657372"/>
    </source>
</evidence>
<gene>
    <name evidence="1" type="ORF">IXC47_18995</name>
</gene>
<keyword evidence="2" id="KW-1185">Reference proteome</keyword>
<organism evidence="1 2">
    <name type="scientific">Herminiimonas contaminans</name>
    <dbReference type="NCBI Taxonomy" id="1111140"/>
    <lineage>
        <taxon>Bacteria</taxon>
        <taxon>Pseudomonadati</taxon>
        <taxon>Pseudomonadota</taxon>
        <taxon>Betaproteobacteria</taxon>
        <taxon>Burkholderiales</taxon>
        <taxon>Oxalobacteraceae</taxon>
        <taxon>Herminiimonas</taxon>
    </lineage>
</organism>
<reference evidence="1 2" key="1">
    <citation type="submission" date="2020-11" db="EMBL/GenBank/DDBJ databases">
        <title>WGS of Herminiimonas contaminans strain Marseille-Q4544 isolated from planarians Schmidtea mediterranea.</title>
        <authorList>
            <person name="Kangale L."/>
        </authorList>
    </citation>
    <scope>NUCLEOTIDE SEQUENCE [LARGE SCALE GENOMIC DNA]</scope>
    <source>
        <strain evidence="1 2">Marseille-Q4544</strain>
    </source>
</reference>
<dbReference type="RefSeq" id="WP_195876727.1">
    <property type="nucleotide sequence ID" value="NZ_JADOEL010000033.1"/>
</dbReference>
<sequence length="422" mass="48365">MFGFIQVSHLVPKESALYSDVKQLAEGKRRLFDLSDIDASPPMKSHNLPSLLVELEHILGKEWTSPAIASDVRHRLSQIMSGYARYYVVEISAAGLKKSDVLSHLKVFYFGQRIAVTLAWLEQKWGVGFLRKFLEEPTSDKLVGKYLRWIRKVEQLSAATAAKRAGVENVEEFSKTMYRWENGKQDPRKDSFPLIRKAYGMESNPAYGLWFWIALFLDNCGDDELKQGVAAGVGKGFDNDSARAAFIDRSNQSILDTEVPESYLTLNTLLCTQVAREEGDFELIQRCLEEFEEYVSKHEGRGLYHLYSFQARMAVFTGRPKDAVGLFMKAIDLARYAEHVAAGKFFRAFAALCTREKYVVPLKYVADKQWLFGMHPVQKNEPDIWIGETEELLTNRKRAFDYLRYFAPQSFFKPRVIVLQAE</sequence>
<evidence type="ECO:0000313" key="1">
    <source>
        <dbReference type="EMBL" id="MBF8179773.1"/>
    </source>
</evidence>
<dbReference type="InterPro" id="IPR010982">
    <property type="entry name" value="Lambda_DNA-bd_dom_sf"/>
</dbReference>
<dbReference type="Gene3D" id="1.10.260.40">
    <property type="entry name" value="lambda repressor-like DNA-binding domains"/>
    <property type="match status" value="1"/>
</dbReference>
<dbReference type="SUPFAM" id="SSF47413">
    <property type="entry name" value="lambda repressor-like DNA-binding domains"/>
    <property type="match status" value="1"/>
</dbReference>
<dbReference type="Proteomes" id="UP000657372">
    <property type="component" value="Unassembled WGS sequence"/>
</dbReference>
<name>A0ABS0EZ63_9BURK</name>